<feature type="transmembrane region" description="Helical" evidence="8">
    <location>
        <begin position="48"/>
        <end position="69"/>
    </location>
</feature>
<feature type="transmembrane region" description="Helical" evidence="8">
    <location>
        <begin position="537"/>
        <end position="559"/>
    </location>
</feature>
<feature type="transmembrane region" description="Helical" evidence="8">
    <location>
        <begin position="489"/>
        <end position="516"/>
    </location>
</feature>
<feature type="transmembrane region" description="Helical" evidence="8">
    <location>
        <begin position="916"/>
        <end position="937"/>
    </location>
</feature>
<evidence type="ECO:0000313" key="11">
    <source>
        <dbReference type="Proteomes" id="UP001597055"/>
    </source>
</evidence>
<dbReference type="RefSeq" id="WP_204979951.1">
    <property type="nucleotide sequence ID" value="NZ_JBHTII010000001.1"/>
</dbReference>
<feature type="region of interest" description="Disordered" evidence="7">
    <location>
        <begin position="117"/>
        <end position="138"/>
    </location>
</feature>
<evidence type="ECO:0000256" key="4">
    <source>
        <dbReference type="ARBA" id="ARBA00022989"/>
    </source>
</evidence>
<evidence type="ECO:0000256" key="8">
    <source>
        <dbReference type="SAM" id="Phobius"/>
    </source>
</evidence>
<evidence type="ECO:0000256" key="6">
    <source>
        <dbReference type="ARBA" id="ARBA00038076"/>
    </source>
</evidence>
<evidence type="ECO:0000256" key="3">
    <source>
        <dbReference type="ARBA" id="ARBA00022692"/>
    </source>
</evidence>
<sequence>MTPGTDAPAEASALPARGVVRRRRSGWRRLRTDVRLARRQVRRTKGSSALVMLLVLLPVTGLAGGAIFWQSHVPSPEQSATLELGRADTWIQVVGGPDPTRWQAVDIPWDNGVEVDDAGRPVNPEEAQPEGPPAQIPAGSTVHEVIEWGSAYVETERGVGNVTVSAGDVWDDVFAGRYVALSGTAPTSSDEAMVSPGLLERLGADVGDEVVLIDADRAFTITGTIRVADAMPESEELFLPARASELVEGQTRWFVEGWQPDEAELSELNRAGYVAYARELAIDPPPGARTSTWVTGSGTDASLLTTGLLLAAFSGYLVVLLAGAAFAVSARRQHQSLAVAASVGAARADIFRVVVMQGTVLGGAAGVIGIALGAGFAWVALELTDAGALNSFWGNWGYKVPWLLLAGILGFAVLTGTLSAVAPARASTRGDVLGALRGSRRPTVLKRKRPWWGLAFMIAGLVATVAGAIGMVILDAPTAGEASLPLRSVALFAIALGPIVFQLGFLFAGHWVLVTVSRPLSRLGLAPRLAGRDSAANPARVVPAFAAIAACVFLASYAISTTALTSAQNERMYWYNGPLGSVTASVYETGEPTGALLSTAEEILAPTQPVASAVVEAPTSPAYDPRTGQPDDPDHPLWAVAGQPWPGCADCATDPSSAMNGQLSIVDAADVSLVLDHPVGASDLAAYRDGAALVTGDGYVSRGGEVVLTRWTVESQEDFSNAMMAIDWQAPEDQRFAHLPRADAEIPLPGLRVDTGASSMFQVMIAPETAASLGIHSTPSSLVATYDEALSDATLDRLNLEAQSVRLPDGAYLWFQVERGPAPIAPWLWLIVGVAAVLVIGASAVVLGLARFERRPDDATLTAVGGSRGLRRRVNAWQAAIIVGIGAVVGTLSGLIPVWGTAQSSAGAQNLPDLPWPWLGMLAIGLPVAITLVAWLVPPRHPELTRRTAIA</sequence>
<dbReference type="InterPro" id="IPR003838">
    <property type="entry name" value="ABC3_permease_C"/>
</dbReference>
<organism evidence="10 11">
    <name type="scientific">Microbacterium insulae</name>
    <dbReference type="NCBI Taxonomy" id="483014"/>
    <lineage>
        <taxon>Bacteria</taxon>
        <taxon>Bacillati</taxon>
        <taxon>Actinomycetota</taxon>
        <taxon>Actinomycetes</taxon>
        <taxon>Micrococcales</taxon>
        <taxon>Microbacteriaceae</taxon>
        <taxon>Microbacterium</taxon>
    </lineage>
</organism>
<evidence type="ECO:0000256" key="5">
    <source>
        <dbReference type="ARBA" id="ARBA00023136"/>
    </source>
</evidence>
<gene>
    <name evidence="10" type="ORF">ACFQ0P_01425</name>
</gene>
<name>A0ABW3ADU4_9MICO</name>
<feature type="transmembrane region" description="Helical" evidence="8">
    <location>
        <begin position="827"/>
        <end position="850"/>
    </location>
</feature>
<dbReference type="Pfam" id="PF02687">
    <property type="entry name" value="FtsX"/>
    <property type="match status" value="1"/>
</dbReference>
<dbReference type="PANTHER" id="PTHR30572:SF4">
    <property type="entry name" value="ABC TRANSPORTER PERMEASE YTRF"/>
    <property type="match status" value="1"/>
</dbReference>
<keyword evidence="11" id="KW-1185">Reference proteome</keyword>
<evidence type="ECO:0000256" key="7">
    <source>
        <dbReference type="SAM" id="MobiDB-lite"/>
    </source>
</evidence>
<feature type="domain" description="ABC3 transporter permease C-terminal" evidence="9">
    <location>
        <begin position="310"/>
        <end position="429"/>
    </location>
</feature>
<dbReference type="EMBL" id="JBHTII010000001">
    <property type="protein sequence ID" value="MFD0789042.1"/>
    <property type="molecule type" value="Genomic_DNA"/>
</dbReference>
<comment type="caution">
    <text evidence="10">The sequence shown here is derived from an EMBL/GenBank/DDBJ whole genome shotgun (WGS) entry which is preliminary data.</text>
</comment>
<evidence type="ECO:0000259" key="9">
    <source>
        <dbReference type="Pfam" id="PF02687"/>
    </source>
</evidence>
<evidence type="ECO:0000256" key="1">
    <source>
        <dbReference type="ARBA" id="ARBA00004651"/>
    </source>
</evidence>
<dbReference type="InterPro" id="IPR050250">
    <property type="entry name" value="Macrolide_Exporter_MacB"/>
</dbReference>
<feature type="transmembrane region" description="Helical" evidence="8">
    <location>
        <begin position="401"/>
        <end position="421"/>
    </location>
</feature>
<feature type="transmembrane region" description="Helical" evidence="8">
    <location>
        <begin position="876"/>
        <end position="896"/>
    </location>
</feature>
<keyword evidence="4 8" id="KW-1133">Transmembrane helix</keyword>
<protein>
    <submittedName>
        <fullName evidence="10">FtsX-like permease family protein</fullName>
    </submittedName>
</protein>
<comment type="similarity">
    <text evidence="6">Belongs to the ABC-4 integral membrane protein family.</text>
</comment>
<evidence type="ECO:0000256" key="2">
    <source>
        <dbReference type="ARBA" id="ARBA00022475"/>
    </source>
</evidence>
<feature type="transmembrane region" description="Helical" evidence="8">
    <location>
        <begin position="307"/>
        <end position="328"/>
    </location>
</feature>
<keyword evidence="3 8" id="KW-0812">Transmembrane</keyword>
<comment type="subcellular location">
    <subcellularLocation>
        <location evidence="1">Cell membrane</location>
        <topology evidence="1">Multi-pass membrane protein</topology>
    </subcellularLocation>
</comment>
<dbReference type="Proteomes" id="UP001597055">
    <property type="component" value="Unassembled WGS sequence"/>
</dbReference>
<evidence type="ECO:0000313" key="10">
    <source>
        <dbReference type="EMBL" id="MFD0789042.1"/>
    </source>
</evidence>
<proteinExistence type="inferred from homology"/>
<keyword evidence="5 8" id="KW-0472">Membrane</keyword>
<feature type="transmembrane region" description="Helical" evidence="8">
    <location>
        <begin position="451"/>
        <end position="474"/>
    </location>
</feature>
<keyword evidence="2" id="KW-1003">Cell membrane</keyword>
<accession>A0ABW3ADU4</accession>
<dbReference type="PANTHER" id="PTHR30572">
    <property type="entry name" value="MEMBRANE COMPONENT OF TRANSPORTER-RELATED"/>
    <property type="match status" value="1"/>
</dbReference>
<feature type="transmembrane region" description="Helical" evidence="8">
    <location>
        <begin position="360"/>
        <end position="381"/>
    </location>
</feature>
<reference evidence="11" key="1">
    <citation type="journal article" date="2019" name="Int. J. Syst. Evol. Microbiol.">
        <title>The Global Catalogue of Microorganisms (GCM) 10K type strain sequencing project: providing services to taxonomists for standard genome sequencing and annotation.</title>
        <authorList>
            <consortium name="The Broad Institute Genomics Platform"/>
            <consortium name="The Broad Institute Genome Sequencing Center for Infectious Disease"/>
            <person name="Wu L."/>
            <person name="Ma J."/>
        </authorList>
    </citation>
    <scope>NUCLEOTIDE SEQUENCE [LARGE SCALE GENOMIC DNA]</scope>
    <source>
        <strain evidence="11">CCUG 54523</strain>
    </source>
</reference>